<accession>A0A1B1MZV5</accession>
<proteinExistence type="predicted"/>
<dbReference type="InterPro" id="IPR029052">
    <property type="entry name" value="Metallo-depent_PP-like"/>
</dbReference>
<dbReference type="InterPro" id="IPR004843">
    <property type="entry name" value="Calcineurin-like_PHP"/>
</dbReference>
<evidence type="ECO:0000313" key="4">
    <source>
        <dbReference type="Proteomes" id="UP000092573"/>
    </source>
</evidence>
<feature type="domain" description="Calcineurin-like phosphoesterase" evidence="2">
    <location>
        <begin position="42"/>
        <end position="237"/>
    </location>
</feature>
<reference evidence="3 4" key="1">
    <citation type="submission" date="2016-01" db="EMBL/GenBank/DDBJ databases">
        <title>Complete Genome Sequence of Paenibacillus yonginensis DCY84, a novel Plant Growth-Promoting Bacteria with Elicitation of Induced Systemic Resistance.</title>
        <authorList>
            <person name="Kim Y.J."/>
            <person name="Yang D.C."/>
            <person name="Sukweenadhi J."/>
        </authorList>
    </citation>
    <scope>NUCLEOTIDE SEQUENCE [LARGE SCALE GENOMIC DNA]</scope>
    <source>
        <strain evidence="3 4">DCY84</strain>
    </source>
</reference>
<dbReference type="GO" id="GO:0016787">
    <property type="term" value="F:hydrolase activity"/>
    <property type="evidence" value="ECO:0007669"/>
    <property type="project" value="InterPro"/>
</dbReference>
<dbReference type="Pfam" id="PF00149">
    <property type="entry name" value="Metallophos"/>
    <property type="match status" value="1"/>
</dbReference>
<protein>
    <recommendedName>
        <fullName evidence="2">Calcineurin-like phosphoesterase domain-containing protein</fullName>
    </recommendedName>
</protein>
<evidence type="ECO:0000313" key="3">
    <source>
        <dbReference type="EMBL" id="ANS74712.1"/>
    </source>
</evidence>
<dbReference type="KEGG" id="pyg:AWM70_09015"/>
<organism evidence="3 4">
    <name type="scientific">Paenibacillus yonginensis</name>
    <dbReference type="NCBI Taxonomy" id="1462996"/>
    <lineage>
        <taxon>Bacteria</taxon>
        <taxon>Bacillati</taxon>
        <taxon>Bacillota</taxon>
        <taxon>Bacilli</taxon>
        <taxon>Bacillales</taxon>
        <taxon>Paenibacillaceae</taxon>
        <taxon>Paenibacillus</taxon>
    </lineage>
</organism>
<sequence>MKAVRIKKILLAAAACFVLVSGFQLSGQQVKAQAEQPFDFSFVWMSDTQYYSESYPEIYNAMVNWIVLHQEDQKIKYVIHTGDIVNRWAESTQWEKADIAMQGLEQAQIPYGVLAGNHDVSDSGKNDVHYRKWFGASRFKKSPVYGRSYENNHGHYDLITEGNTPFIVVYMGWGIGARELDWMNKVLAKYKDRKAILAFHEYLLADGERSPIAEQIYKRVVIPNRNVFAVLCGHYHSARLKVDELDDNRDGHKDRKVYQILADYQDASKGGEGFMRLLQFDLKHQKLFVRTYSPYLDRFNYFSPGQYPGKDEFVVDLS</sequence>
<dbReference type="RefSeq" id="WP_068695638.1">
    <property type="nucleotide sequence ID" value="NZ_CP014167.1"/>
</dbReference>
<name>A0A1B1MZV5_9BACL</name>
<evidence type="ECO:0000259" key="2">
    <source>
        <dbReference type="Pfam" id="PF00149"/>
    </source>
</evidence>
<dbReference type="InterPro" id="IPR051918">
    <property type="entry name" value="STPP_CPPED1"/>
</dbReference>
<dbReference type="SUPFAM" id="SSF56300">
    <property type="entry name" value="Metallo-dependent phosphatases"/>
    <property type="match status" value="1"/>
</dbReference>
<dbReference type="OrthoDB" id="9772095at2"/>
<evidence type="ECO:0000256" key="1">
    <source>
        <dbReference type="SAM" id="SignalP"/>
    </source>
</evidence>
<dbReference type="PANTHER" id="PTHR43143">
    <property type="entry name" value="METALLOPHOSPHOESTERASE, CALCINEURIN SUPERFAMILY"/>
    <property type="match status" value="1"/>
</dbReference>
<dbReference type="AlphaFoldDB" id="A0A1B1MZV5"/>
<dbReference type="STRING" id="1462996.AWM70_09015"/>
<keyword evidence="1" id="KW-0732">Signal</keyword>
<feature type="chain" id="PRO_5038727368" description="Calcineurin-like phosphoesterase domain-containing protein" evidence="1">
    <location>
        <begin position="27"/>
        <end position="318"/>
    </location>
</feature>
<dbReference type="Proteomes" id="UP000092573">
    <property type="component" value="Chromosome"/>
</dbReference>
<dbReference type="EMBL" id="CP014167">
    <property type="protein sequence ID" value="ANS74712.1"/>
    <property type="molecule type" value="Genomic_DNA"/>
</dbReference>
<keyword evidence="4" id="KW-1185">Reference proteome</keyword>
<feature type="signal peptide" evidence="1">
    <location>
        <begin position="1"/>
        <end position="26"/>
    </location>
</feature>
<dbReference type="Gene3D" id="3.60.21.10">
    <property type="match status" value="1"/>
</dbReference>
<dbReference type="PANTHER" id="PTHR43143:SF5">
    <property type="entry name" value="SECRETED PROTEIN"/>
    <property type="match status" value="1"/>
</dbReference>
<gene>
    <name evidence="3" type="ORF">AWM70_09015</name>
</gene>